<feature type="transmembrane region" description="Helical" evidence="1">
    <location>
        <begin position="40"/>
        <end position="58"/>
    </location>
</feature>
<organism evidence="2 3">
    <name type="scientific">Xanthomonas hydrangeae</name>
    <dbReference type="NCBI Taxonomy" id="2775159"/>
    <lineage>
        <taxon>Bacteria</taxon>
        <taxon>Pseudomonadati</taxon>
        <taxon>Pseudomonadota</taxon>
        <taxon>Gammaproteobacteria</taxon>
        <taxon>Lysobacterales</taxon>
        <taxon>Lysobacteraceae</taxon>
        <taxon>Xanthomonas</taxon>
    </lineage>
</organism>
<dbReference type="AlphaFoldDB" id="A0AAU0B7E2"/>
<evidence type="ECO:0000313" key="2">
    <source>
        <dbReference type="EMBL" id="WOB48863.1"/>
    </source>
</evidence>
<dbReference type="RefSeq" id="WP_316694769.1">
    <property type="nucleotide sequence ID" value="NZ_CP103836.1"/>
</dbReference>
<evidence type="ECO:0000313" key="3">
    <source>
        <dbReference type="Proteomes" id="UP001302716"/>
    </source>
</evidence>
<dbReference type="EMBL" id="CP103836">
    <property type="protein sequence ID" value="WOB48863.1"/>
    <property type="molecule type" value="Genomic_DNA"/>
</dbReference>
<feature type="transmembrane region" description="Helical" evidence="1">
    <location>
        <begin position="70"/>
        <end position="91"/>
    </location>
</feature>
<reference evidence="2 3" key="1">
    <citation type="submission" date="2022-08" db="EMBL/GenBank/DDBJ databases">
        <title>Whole genome sequencing-based tracing of a 2022 introduction and outbreak of Xanthomonas hortorum pv. pelargonii.</title>
        <authorList>
            <person name="Iruegas-Bocardo F."/>
            <person name="Weisberg A.K."/>
            <person name="Riutta E.R."/>
            <person name="Kilday K."/>
            <person name="Bonkowski J.C."/>
            <person name="Creswell T."/>
            <person name="Daughtrey M.L."/>
            <person name="Rane K."/>
            <person name="Grunwald N.J."/>
            <person name="Chang J.H."/>
            <person name="Putnam M.L."/>
        </authorList>
    </citation>
    <scope>NUCLEOTIDE SEQUENCE [LARGE SCALE GENOMIC DNA]</scope>
    <source>
        <strain evidence="2 3">22-323</strain>
    </source>
</reference>
<keyword evidence="1" id="KW-0812">Transmembrane</keyword>
<name>A0AAU0B7E2_9XANT</name>
<proteinExistence type="predicted"/>
<feature type="transmembrane region" description="Helical" evidence="1">
    <location>
        <begin position="103"/>
        <end position="124"/>
    </location>
</feature>
<protein>
    <submittedName>
        <fullName evidence="2">Uncharacterized protein</fullName>
    </submittedName>
</protein>
<feature type="transmembrane region" description="Helical" evidence="1">
    <location>
        <begin position="131"/>
        <end position="149"/>
    </location>
</feature>
<feature type="transmembrane region" description="Helical" evidence="1">
    <location>
        <begin position="18"/>
        <end position="34"/>
    </location>
</feature>
<keyword evidence="1" id="KW-0472">Membrane</keyword>
<dbReference type="Proteomes" id="UP001302716">
    <property type="component" value="Chromosome"/>
</dbReference>
<sequence>MSIVRIRERRLSLRSREAVLLLGTLACSALFLVTRNQVGLLGYAVAPILLLAFFVLQADLAWRGHKKAGAAFAIAAAAWLTFSVLAAYAFSGLGRAPFFLETWLKALLGAGFFAALFSLSVLLARKQSVNLYWYLVGSLAVATAAAAIHPGNSGKIEVQCERGSCAAGAIAFWPGASRASDGKRPVSVVLPQSDSKAR</sequence>
<keyword evidence="3" id="KW-1185">Reference proteome</keyword>
<evidence type="ECO:0000256" key="1">
    <source>
        <dbReference type="SAM" id="Phobius"/>
    </source>
</evidence>
<gene>
    <name evidence="2" type="ORF">NYR97_16720</name>
</gene>
<accession>A0AAU0B7E2</accession>
<keyword evidence="1" id="KW-1133">Transmembrane helix</keyword>